<organism evidence="7 8">
    <name type="scientific">Microlunatus soli</name>
    <dbReference type="NCBI Taxonomy" id="630515"/>
    <lineage>
        <taxon>Bacteria</taxon>
        <taxon>Bacillati</taxon>
        <taxon>Actinomycetota</taxon>
        <taxon>Actinomycetes</taxon>
        <taxon>Propionibacteriales</taxon>
        <taxon>Propionibacteriaceae</taxon>
        <taxon>Microlunatus</taxon>
    </lineage>
</organism>
<name>A0A1H1SN56_9ACTN</name>
<evidence type="ECO:0000313" key="7">
    <source>
        <dbReference type="EMBL" id="SDS49405.1"/>
    </source>
</evidence>
<protein>
    <submittedName>
        <fullName evidence="7">dTDP-4-amino-4,6-dideoxygalactose transaminase</fullName>
    </submittedName>
</protein>
<dbReference type="AlphaFoldDB" id="A0A1H1SN56"/>
<dbReference type="PIRSF" id="PIRSF000390">
    <property type="entry name" value="PLP_StrS"/>
    <property type="match status" value="1"/>
</dbReference>
<feature type="modified residue" description="N6-(pyridoxal phosphate)lysine" evidence="4">
    <location>
        <position position="186"/>
    </location>
</feature>
<feature type="active site" description="Proton acceptor" evidence="3">
    <location>
        <position position="186"/>
    </location>
</feature>
<dbReference type="GO" id="GO:0030170">
    <property type="term" value="F:pyridoxal phosphate binding"/>
    <property type="evidence" value="ECO:0007669"/>
    <property type="project" value="TreeGrafter"/>
</dbReference>
<accession>A0A1H1SN56</accession>
<dbReference type="Gene3D" id="3.90.1150.10">
    <property type="entry name" value="Aspartate Aminotransferase, domain 1"/>
    <property type="match status" value="1"/>
</dbReference>
<dbReference type="PANTHER" id="PTHR30244:SF36">
    <property type="entry name" value="3-OXO-GLUCOSE-6-PHOSPHATE:GLUTAMATE AMINOTRANSFERASE"/>
    <property type="match status" value="1"/>
</dbReference>
<evidence type="ECO:0000256" key="2">
    <source>
        <dbReference type="ARBA" id="ARBA00037999"/>
    </source>
</evidence>
<dbReference type="Proteomes" id="UP000199103">
    <property type="component" value="Chromosome I"/>
</dbReference>
<dbReference type="InterPro" id="IPR015421">
    <property type="entry name" value="PyrdxlP-dep_Trfase_major"/>
</dbReference>
<dbReference type="InterPro" id="IPR015424">
    <property type="entry name" value="PyrdxlP-dep_Trfase"/>
</dbReference>
<gene>
    <name evidence="7" type="ORF">SAMN04489812_2076</name>
</gene>
<evidence type="ECO:0000313" key="8">
    <source>
        <dbReference type="Proteomes" id="UP000199103"/>
    </source>
</evidence>
<dbReference type="Gene3D" id="3.40.640.10">
    <property type="entry name" value="Type I PLP-dependent aspartate aminotransferase-like (Major domain)"/>
    <property type="match status" value="1"/>
</dbReference>
<reference evidence="7 8" key="1">
    <citation type="submission" date="2016-10" db="EMBL/GenBank/DDBJ databases">
        <authorList>
            <person name="de Groot N.N."/>
        </authorList>
    </citation>
    <scope>NUCLEOTIDE SEQUENCE [LARGE SCALE GENOMIC DNA]</scope>
    <source>
        <strain evidence="7 8">DSM 21800</strain>
    </source>
</reference>
<comment type="similarity">
    <text evidence="2 5">Belongs to the DegT/DnrJ/EryC1 family.</text>
</comment>
<evidence type="ECO:0000256" key="6">
    <source>
        <dbReference type="SAM" id="MobiDB-lite"/>
    </source>
</evidence>
<feature type="compositionally biased region" description="Polar residues" evidence="6">
    <location>
        <begin position="383"/>
        <end position="393"/>
    </location>
</feature>
<dbReference type="Pfam" id="PF01041">
    <property type="entry name" value="DegT_DnrJ_EryC1"/>
    <property type="match status" value="1"/>
</dbReference>
<dbReference type="SUPFAM" id="SSF53383">
    <property type="entry name" value="PLP-dependent transferases"/>
    <property type="match status" value="1"/>
</dbReference>
<feature type="region of interest" description="Disordered" evidence="6">
    <location>
        <begin position="381"/>
        <end position="401"/>
    </location>
</feature>
<keyword evidence="8" id="KW-1185">Reference proteome</keyword>
<dbReference type="InterPro" id="IPR015422">
    <property type="entry name" value="PyrdxlP-dep_Trfase_small"/>
</dbReference>
<dbReference type="InterPro" id="IPR000653">
    <property type="entry name" value="DegT/StrS_aminotransferase"/>
</dbReference>
<dbReference type="CDD" id="cd00616">
    <property type="entry name" value="AHBA_syn"/>
    <property type="match status" value="1"/>
</dbReference>
<evidence type="ECO:0000256" key="5">
    <source>
        <dbReference type="RuleBase" id="RU004508"/>
    </source>
</evidence>
<dbReference type="PANTHER" id="PTHR30244">
    <property type="entry name" value="TRANSAMINASE"/>
    <property type="match status" value="1"/>
</dbReference>
<evidence type="ECO:0000256" key="1">
    <source>
        <dbReference type="ARBA" id="ARBA00022898"/>
    </source>
</evidence>
<evidence type="ECO:0000256" key="4">
    <source>
        <dbReference type="PIRSR" id="PIRSR000390-2"/>
    </source>
</evidence>
<dbReference type="STRING" id="630515.SAMN04489812_2076"/>
<proteinExistence type="inferred from homology"/>
<evidence type="ECO:0000256" key="3">
    <source>
        <dbReference type="PIRSR" id="PIRSR000390-1"/>
    </source>
</evidence>
<sequence>MNVPFLDLPAQQAEIADEVLPRWRQLFETAAFIGGPEVASFEDEYADYIGVGHCVGVGNGTDAIEIALRAAGIVPGDEVILPANTFIATAEAVSRVGAVPVLVDVDDEHLLIDPAAVDAAITRRTRAIVPVHLFGQTAPVEGLYPIAQRHDLVIIEDAAQSQGATSPFGRAGALGTIAATSFYPGKNLGAAGDGGAVLTDDGGLADFARSVSAHGSRTRYVHDRIGFNSRLDAIQAVELRAKLRRLDKWNDLRREAAHRYAELLADISGVRLPTVRAGNSDVWHLYVIRVEQRDRVLAELSADGIGAAIHYPTPVHLTAAYADLGYKTGAFPVAESAATHILSLPMFPHLAEDQQLRVADALRHAVNGDQQDRPAAVVHDRPNTMSHHSSQVPALSKVAVP</sequence>
<dbReference type="OrthoDB" id="9804264at2"/>
<dbReference type="GO" id="GO:0008483">
    <property type="term" value="F:transaminase activity"/>
    <property type="evidence" value="ECO:0007669"/>
    <property type="project" value="TreeGrafter"/>
</dbReference>
<dbReference type="GO" id="GO:0000271">
    <property type="term" value="P:polysaccharide biosynthetic process"/>
    <property type="evidence" value="ECO:0007669"/>
    <property type="project" value="TreeGrafter"/>
</dbReference>
<dbReference type="EMBL" id="LT629772">
    <property type="protein sequence ID" value="SDS49405.1"/>
    <property type="molecule type" value="Genomic_DNA"/>
</dbReference>
<keyword evidence="1 4" id="KW-0663">Pyridoxal phosphate</keyword>